<evidence type="ECO:0000313" key="3">
    <source>
        <dbReference type="Proteomes" id="UP000015106"/>
    </source>
</evidence>
<reference evidence="2" key="2">
    <citation type="submission" date="2018-03" db="EMBL/GenBank/DDBJ databases">
        <title>The Triticum urartu genome reveals the dynamic nature of wheat genome evolution.</title>
        <authorList>
            <person name="Ling H."/>
            <person name="Ma B."/>
            <person name="Shi X."/>
            <person name="Liu H."/>
            <person name="Dong L."/>
            <person name="Sun H."/>
            <person name="Cao Y."/>
            <person name="Gao Q."/>
            <person name="Zheng S."/>
            <person name="Li Y."/>
            <person name="Yu Y."/>
            <person name="Du H."/>
            <person name="Qi M."/>
            <person name="Li Y."/>
            <person name="Yu H."/>
            <person name="Cui Y."/>
            <person name="Wang N."/>
            <person name="Chen C."/>
            <person name="Wu H."/>
            <person name="Zhao Y."/>
            <person name="Zhang J."/>
            <person name="Li Y."/>
            <person name="Zhou W."/>
            <person name="Zhang B."/>
            <person name="Hu W."/>
            <person name="Eijk M."/>
            <person name="Tang J."/>
            <person name="Witsenboer H."/>
            <person name="Zhao S."/>
            <person name="Li Z."/>
            <person name="Zhang A."/>
            <person name="Wang D."/>
            <person name="Liang C."/>
        </authorList>
    </citation>
    <scope>NUCLEOTIDE SEQUENCE [LARGE SCALE GENOMIC DNA]</scope>
    <source>
        <strain evidence="2">cv. G1812</strain>
    </source>
</reference>
<accession>A0A8R7QYD0</accession>
<reference evidence="3" key="1">
    <citation type="journal article" date="2013" name="Nature">
        <title>Draft genome of the wheat A-genome progenitor Triticum urartu.</title>
        <authorList>
            <person name="Ling H.Q."/>
            <person name="Zhao S."/>
            <person name="Liu D."/>
            <person name="Wang J."/>
            <person name="Sun H."/>
            <person name="Zhang C."/>
            <person name="Fan H."/>
            <person name="Li D."/>
            <person name="Dong L."/>
            <person name="Tao Y."/>
            <person name="Gao C."/>
            <person name="Wu H."/>
            <person name="Li Y."/>
            <person name="Cui Y."/>
            <person name="Guo X."/>
            <person name="Zheng S."/>
            <person name="Wang B."/>
            <person name="Yu K."/>
            <person name="Liang Q."/>
            <person name="Yang W."/>
            <person name="Lou X."/>
            <person name="Chen J."/>
            <person name="Feng M."/>
            <person name="Jian J."/>
            <person name="Zhang X."/>
            <person name="Luo G."/>
            <person name="Jiang Y."/>
            <person name="Liu J."/>
            <person name="Wang Z."/>
            <person name="Sha Y."/>
            <person name="Zhang B."/>
            <person name="Wu H."/>
            <person name="Tang D."/>
            <person name="Shen Q."/>
            <person name="Xue P."/>
            <person name="Zou S."/>
            <person name="Wang X."/>
            <person name="Liu X."/>
            <person name="Wang F."/>
            <person name="Yang Y."/>
            <person name="An X."/>
            <person name="Dong Z."/>
            <person name="Zhang K."/>
            <person name="Zhang X."/>
            <person name="Luo M.C."/>
            <person name="Dvorak J."/>
            <person name="Tong Y."/>
            <person name="Wang J."/>
            <person name="Yang H."/>
            <person name="Li Z."/>
            <person name="Wang D."/>
            <person name="Zhang A."/>
            <person name="Wang J."/>
        </authorList>
    </citation>
    <scope>NUCLEOTIDE SEQUENCE</scope>
    <source>
        <strain evidence="3">cv. G1812</strain>
    </source>
</reference>
<dbReference type="EnsemblPlants" id="TuG1812G0700000077.01.T01">
    <property type="protein sequence ID" value="TuG1812G0700000077.01.T01.cds274385"/>
    <property type="gene ID" value="TuG1812G0700000077.01"/>
</dbReference>
<organism evidence="2 3">
    <name type="scientific">Triticum urartu</name>
    <name type="common">Red wild einkorn</name>
    <name type="synonym">Crithodium urartu</name>
    <dbReference type="NCBI Taxonomy" id="4572"/>
    <lineage>
        <taxon>Eukaryota</taxon>
        <taxon>Viridiplantae</taxon>
        <taxon>Streptophyta</taxon>
        <taxon>Embryophyta</taxon>
        <taxon>Tracheophyta</taxon>
        <taxon>Spermatophyta</taxon>
        <taxon>Magnoliopsida</taxon>
        <taxon>Liliopsida</taxon>
        <taxon>Poales</taxon>
        <taxon>Poaceae</taxon>
        <taxon>BOP clade</taxon>
        <taxon>Pooideae</taxon>
        <taxon>Triticodae</taxon>
        <taxon>Triticeae</taxon>
        <taxon>Triticinae</taxon>
        <taxon>Triticum</taxon>
    </lineage>
</organism>
<dbReference type="AlphaFoldDB" id="A0A8R7QYD0"/>
<name>A0A8R7QYD0_TRIUA</name>
<feature type="region of interest" description="Disordered" evidence="1">
    <location>
        <begin position="132"/>
        <end position="169"/>
    </location>
</feature>
<proteinExistence type="predicted"/>
<dbReference type="Gramene" id="TuG1812G0700000077.01.T01">
    <property type="protein sequence ID" value="TuG1812G0700000077.01.T01.cds274385"/>
    <property type="gene ID" value="TuG1812G0700000077.01"/>
</dbReference>
<keyword evidence="3" id="KW-1185">Reference proteome</keyword>
<dbReference type="Proteomes" id="UP000015106">
    <property type="component" value="Chromosome 7"/>
</dbReference>
<sequence length="195" mass="21794">DLAGGRRLPVAKQSLQKARKRCRLPSVLPPGLLFLLAFPGNAGPDIGGGRKRSDRLVRGWGRTRYDLGGFSGWAVDTDGDEPAKGHRWRAGCVSAYSHTPQIDQRQTEEETDRTSVRRITSIAFGHYRAPHRHEHPTHQAHATQPKNAGPAHARQPRRQGARAREQAEGSRRVLTFLRLTQRWGDRELGASSRVH</sequence>
<reference evidence="2" key="3">
    <citation type="submission" date="2022-06" db="UniProtKB">
        <authorList>
            <consortium name="EnsemblPlants"/>
        </authorList>
    </citation>
    <scope>IDENTIFICATION</scope>
</reference>
<evidence type="ECO:0000256" key="1">
    <source>
        <dbReference type="SAM" id="MobiDB-lite"/>
    </source>
</evidence>
<protein>
    <submittedName>
        <fullName evidence="2">Uncharacterized protein</fullName>
    </submittedName>
</protein>
<evidence type="ECO:0000313" key="2">
    <source>
        <dbReference type="EnsemblPlants" id="TuG1812G0700000077.01.T01.cds274385"/>
    </source>
</evidence>